<feature type="signal peptide" evidence="2">
    <location>
        <begin position="1"/>
        <end position="30"/>
    </location>
</feature>
<evidence type="ECO:0000313" key="3">
    <source>
        <dbReference type="EMBL" id="MBB4225903.1"/>
    </source>
</evidence>
<evidence type="ECO:0000256" key="2">
    <source>
        <dbReference type="SAM" id="SignalP"/>
    </source>
</evidence>
<reference evidence="3 4" key="1">
    <citation type="submission" date="2020-08" db="EMBL/GenBank/DDBJ databases">
        <title>Genomic Encyclopedia of Type Strains, Phase IV (KMG-V): Genome sequencing to study the core and pangenomes of soil and plant-associated prokaryotes.</title>
        <authorList>
            <person name="Whitman W."/>
        </authorList>
    </citation>
    <scope>NUCLEOTIDE SEQUENCE [LARGE SCALE GENOMIC DNA]</scope>
    <source>
        <strain evidence="3 4">34/80</strain>
    </source>
</reference>
<dbReference type="Proteomes" id="UP000524450">
    <property type="component" value="Unassembled WGS sequence"/>
</dbReference>
<dbReference type="Pfam" id="PF03401">
    <property type="entry name" value="TctC"/>
    <property type="match status" value="1"/>
</dbReference>
<accession>A0A840FUN9</accession>
<evidence type="ECO:0000313" key="4">
    <source>
        <dbReference type="Proteomes" id="UP000524450"/>
    </source>
</evidence>
<name>A0A840FUN9_9BURK</name>
<dbReference type="PANTHER" id="PTHR42928">
    <property type="entry name" value="TRICARBOXYLATE-BINDING PROTEIN"/>
    <property type="match status" value="1"/>
</dbReference>
<feature type="chain" id="PRO_5032596553" evidence="2">
    <location>
        <begin position="31"/>
        <end position="136"/>
    </location>
</feature>
<dbReference type="InterPro" id="IPR042100">
    <property type="entry name" value="Bug_dom1"/>
</dbReference>
<protein>
    <submittedName>
        <fullName evidence="3">Tripartite-type tricarboxylate transporter receptor subunit TctC</fullName>
    </submittedName>
</protein>
<comment type="similarity">
    <text evidence="1">Belongs to the UPF0065 (bug) family.</text>
</comment>
<evidence type="ECO:0000256" key="1">
    <source>
        <dbReference type="ARBA" id="ARBA00006987"/>
    </source>
</evidence>
<dbReference type="PANTHER" id="PTHR42928:SF5">
    <property type="entry name" value="BLR1237 PROTEIN"/>
    <property type="match status" value="1"/>
</dbReference>
<comment type="caution">
    <text evidence="3">The sequence shown here is derived from an EMBL/GenBank/DDBJ whole genome shotgun (WGS) entry which is preliminary data.</text>
</comment>
<dbReference type="AlphaFoldDB" id="A0A840FUN9"/>
<proteinExistence type="inferred from homology"/>
<dbReference type="InterPro" id="IPR005064">
    <property type="entry name" value="BUG"/>
</dbReference>
<sequence>MSRLPASVSRHAIAMITGLCGLATLVPAAAQTAAWPTRPVRLRVAFLAGGLTDVMARSVQQQLGEGLGQPLVIENRGGAVGKVAGTEVTRNGGDGHTFLITFSTTESVNPSMFARMPFDPQKDLQPWHCSPTASCS</sequence>
<keyword evidence="2" id="KW-0732">Signal</keyword>
<dbReference type="Gene3D" id="3.40.190.150">
    <property type="entry name" value="Bordetella uptake gene, domain 1"/>
    <property type="match status" value="1"/>
</dbReference>
<organism evidence="3 4">
    <name type="scientific">Variovorax guangxiensis</name>
    <dbReference type="NCBI Taxonomy" id="1775474"/>
    <lineage>
        <taxon>Bacteria</taxon>
        <taxon>Pseudomonadati</taxon>
        <taxon>Pseudomonadota</taxon>
        <taxon>Betaproteobacteria</taxon>
        <taxon>Burkholderiales</taxon>
        <taxon>Comamonadaceae</taxon>
        <taxon>Variovorax</taxon>
    </lineage>
</organism>
<dbReference type="EMBL" id="JACIFZ010000016">
    <property type="protein sequence ID" value="MBB4225903.1"/>
    <property type="molecule type" value="Genomic_DNA"/>
</dbReference>
<keyword evidence="3" id="KW-0675">Receptor</keyword>
<gene>
    <name evidence="3" type="ORF">GGD71_006716</name>
</gene>